<gene>
    <name evidence="8" type="ORF">ACFQY0_00525</name>
</gene>
<dbReference type="RefSeq" id="WP_379707961.1">
    <property type="nucleotide sequence ID" value="NZ_JBHTBS010000001.1"/>
</dbReference>
<dbReference type="EMBL" id="JBHTBS010000001">
    <property type="protein sequence ID" value="MFC7335644.1"/>
    <property type="molecule type" value="Genomic_DNA"/>
</dbReference>
<dbReference type="InterPro" id="IPR013780">
    <property type="entry name" value="Glyco_hydro_b"/>
</dbReference>
<dbReference type="InterPro" id="IPR041036">
    <property type="entry name" value="GH5_C"/>
</dbReference>
<dbReference type="Gene3D" id="2.60.40.1180">
    <property type="entry name" value="Golgi alpha-mannosidase II"/>
    <property type="match status" value="1"/>
</dbReference>
<evidence type="ECO:0000256" key="4">
    <source>
        <dbReference type="RuleBase" id="RU361153"/>
    </source>
</evidence>
<keyword evidence="3 4" id="KW-0326">Glycosidase</keyword>
<name>A0ABW2L2X8_9BACT</name>
<reference evidence="9" key="1">
    <citation type="journal article" date="2019" name="Int. J. Syst. Evol. Microbiol.">
        <title>The Global Catalogue of Microorganisms (GCM) 10K type strain sequencing project: providing services to taxonomists for standard genome sequencing and annotation.</title>
        <authorList>
            <consortium name="The Broad Institute Genomics Platform"/>
            <consortium name="The Broad Institute Genome Sequencing Center for Infectious Disease"/>
            <person name="Wu L."/>
            <person name="Ma J."/>
        </authorList>
    </citation>
    <scope>NUCLEOTIDE SEQUENCE [LARGE SCALE GENOMIC DNA]</scope>
    <source>
        <strain evidence="9">CGMCC 4.1467</strain>
    </source>
</reference>
<evidence type="ECO:0000313" key="8">
    <source>
        <dbReference type="EMBL" id="MFC7335644.1"/>
    </source>
</evidence>
<keyword evidence="5" id="KW-0732">Signal</keyword>
<dbReference type="InterPro" id="IPR052066">
    <property type="entry name" value="Glycosphingolipid_Hydrolases"/>
</dbReference>
<organism evidence="8 9">
    <name type="scientific">Haloferula chungangensis</name>
    <dbReference type="NCBI Taxonomy" id="1048331"/>
    <lineage>
        <taxon>Bacteria</taxon>
        <taxon>Pseudomonadati</taxon>
        <taxon>Verrucomicrobiota</taxon>
        <taxon>Verrucomicrobiia</taxon>
        <taxon>Verrucomicrobiales</taxon>
        <taxon>Verrucomicrobiaceae</taxon>
        <taxon>Haloferula</taxon>
    </lineage>
</organism>
<evidence type="ECO:0000256" key="2">
    <source>
        <dbReference type="ARBA" id="ARBA00022801"/>
    </source>
</evidence>
<dbReference type="PANTHER" id="PTHR31308:SF5">
    <property type="entry name" value="ERGOSTERYL-BETA-GLUCOSIDASE"/>
    <property type="match status" value="1"/>
</dbReference>
<comment type="similarity">
    <text evidence="1 4">Belongs to the glycosyl hydrolase 5 (cellulase A) family.</text>
</comment>
<dbReference type="PANTHER" id="PTHR31308">
    <property type="match status" value="1"/>
</dbReference>
<feature type="signal peptide" evidence="5">
    <location>
        <begin position="1"/>
        <end position="29"/>
    </location>
</feature>
<evidence type="ECO:0000256" key="3">
    <source>
        <dbReference type="ARBA" id="ARBA00023295"/>
    </source>
</evidence>
<dbReference type="Proteomes" id="UP001596472">
    <property type="component" value="Unassembled WGS sequence"/>
</dbReference>
<protein>
    <submittedName>
        <fullName evidence="8">Glycoside hydrolase family 5 protein</fullName>
        <ecNumber evidence="8">3.2.1.-</ecNumber>
    </submittedName>
</protein>
<comment type="caution">
    <text evidence="8">The sequence shown here is derived from an EMBL/GenBank/DDBJ whole genome shotgun (WGS) entry which is preliminary data.</text>
</comment>
<dbReference type="Pfam" id="PF00150">
    <property type="entry name" value="Cellulase"/>
    <property type="match status" value="1"/>
</dbReference>
<evidence type="ECO:0000256" key="1">
    <source>
        <dbReference type="ARBA" id="ARBA00005641"/>
    </source>
</evidence>
<evidence type="ECO:0000313" key="9">
    <source>
        <dbReference type="Proteomes" id="UP001596472"/>
    </source>
</evidence>
<evidence type="ECO:0000259" key="7">
    <source>
        <dbReference type="Pfam" id="PF18564"/>
    </source>
</evidence>
<dbReference type="Pfam" id="PF18564">
    <property type="entry name" value="Glyco_hydro_5_C"/>
    <property type="match status" value="1"/>
</dbReference>
<feature type="domain" description="Glycoside hydrolase family 5" evidence="6">
    <location>
        <begin position="70"/>
        <end position="308"/>
    </location>
</feature>
<dbReference type="InterPro" id="IPR017853">
    <property type="entry name" value="GH"/>
</dbReference>
<dbReference type="Gene3D" id="3.20.20.80">
    <property type="entry name" value="Glycosidases"/>
    <property type="match status" value="1"/>
</dbReference>
<dbReference type="GO" id="GO:0016798">
    <property type="term" value="F:hydrolase activity, acting on glycosyl bonds"/>
    <property type="evidence" value="ECO:0007669"/>
    <property type="project" value="UniProtKB-KW"/>
</dbReference>
<accession>A0ABW2L2X8</accession>
<sequence>MSPSKNPFHKILGRIALAASLVLSAFASAEIPDHQRIFDVDGRQIIPGGFVTLEKLPYTPDDYQKMVRMGASFQVIRVPVILIGAWPGTSPDEAALEHFDELVRMGREVGIHTIFKLVSYGAKPRGDAFWEMLWSDSDAQAQLMEGWTRLWTRYQNEPAVFGYDLLNEPTRGKSKNYEKTQQEQLLPLLRRMTDTMRAISPEKWVLYQPLLRKPEDQTGPGRDPVVPIEEPFGRRKAIYAPHLYQMNPEVIAPMLDDLERQAAISNVPLLLGEWGSPTYSSTDNNPSQQKRYTRVYQLTVNEMDQRGIGGIKAWFCGGRREIPVSNGKDDWMTWAIFSDPSPTGKVERDYITNVIVRPRPVIIAGTVDGYHNDFETRQFATEIRTNPSLGSSEFFIPADRHYKNGFTIQFGDDLKLEFDPSSSDPRQVHAKGPAERAQAQLVRWHRATQKVVVKRWIGESTKLLVKVVPRTKT</sequence>
<proteinExistence type="inferred from homology"/>
<keyword evidence="2 4" id="KW-0378">Hydrolase</keyword>
<keyword evidence="9" id="KW-1185">Reference proteome</keyword>
<evidence type="ECO:0000259" key="6">
    <source>
        <dbReference type="Pfam" id="PF00150"/>
    </source>
</evidence>
<feature type="chain" id="PRO_5046203771" evidence="5">
    <location>
        <begin position="30"/>
        <end position="473"/>
    </location>
</feature>
<dbReference type="EC" id="3.2.1.-" evidence="8"/>
<feature type="domain" description="Glycoside hydrolase family 5 C-terminal" evidence="7">
    <location>
        <begin position="357"/>
        <end position="448"/>
    </location>
</feature>
<dbReference type="InterPro" id="IPR001547">
    <property type="entry name" value="Glyco_hydro_5"/>
</dbReference>
<dbReference type="SUPFAM" id="SSF51445">
    <property type="entry name" value="(Trans)glycosidases"/>
    <property type="match status" value="1"/>
</dbReference>
<evidence type="ECO:0000256" key="5">
    <source>
        <dbReference type="SAM" id="SignalP"/>
    </source>
</evidence>